<keyword evidence="2" id="KW-0560">Oxidoreductase</keyword>
<sequence length="59" mass="6534">MGGLGLLVSTLHMGYPWNAFYVLRHISSSWLSCEIIFAAIYLGAFMSLLPHINAEMDAC</sequence>
<keyword evidence="1" id="KW-0472">Membrane</keyword>
<dbReference type="GO" id="GO:0016491">
    <property type="term" value="F:oxidoreductase activity"/>
    <property type="evidence" value="ECO:0007669"/>
    <property type="project" value="UniProtKB-KW"/>
</dbReference>
<dbReference type="EMBL" id="LXEV01000023">
    <property type="protein sequence ID" value="OAT46540.1"/>
    <property type="molecule type" value="Genomic_DNA"/>
</dbReference>
<dbReference type="EC" id="1.8.99.-" evidence="2"/>
<reference evidence="2 3" key="1">
    <citation type="submission" date="2016-04" db="EMBL/GenBank/DDBJ databases">
        <title>ATOL: Assembling a taxonomically balanced genome-scale reconstruction of the evolutionary history of the Enterobacteriaceae.</title>
        <authorList>
            <person name="Plunkett G.III."/>
            <person name="Neeno-Eckwall E.C."/>
            <person name="Glasner J.D."/>
            <person name="Perna N.T."/>
        </authorList>
    </citation>
    <scope>NUCLEOTIDE SEQUENCE [LARGE SCALE GENOMIC DNA]</scope>
    <source>
        <strain evidence="2 3">ATCC 700826</strain>
    </source>
</reference>
<name>A0AAJ3LTH5_PROHU</name>
<feature type="transmembrane region" description="Helical" evidence="1">
    <location>
        <begin position="35"/>
        <end position="52"/>
    </location>
</feature>
<gene>
    <name evidence="2" type="ORF">M997_2021</name>
</gene>
<keyword evidence="1" id="KW-0812">Transmembrane</keyword>
<keyword evidence="3" id="KW-1185">Reference proteome</keyword>
<dbReference type="GO" id="GO:0019645">
    <property type="term" value="P:anaerobic electron transport chain"/>
    <property type="evidence" value="ECO:0007669"/>
    <property type="project" value="InterPro"/>
</dbReference>
<evidence type="ECO:0000313" key="2">
    <source>
        <dbReference type="EMBL" id="OAT46540.1"/>
    </source>
</evidence>
<evidence type="ECO:0000313" key="3">
    <source>
        <dbReference type="Proteomes" id="UP000078250"/>
    </source>
</evidence>
<dbReference type="AlphaFoldDB" id="A0AAJ3LTH5"/>
<feature type="transmembrane region" description="Helical" evidence="1">
    <location>
        <begin position="6"/>
        <end position="23"/>
    </location>
</feature>
<protein>
    <submittedName>
        <fullName evidence="2">Anaerobic dimethyl sulfoxide reductase subunit C</fullName>
        <ecNumber evidence="2">1.8.99.-</ecNumber>
    </submittedName>
</protein>
<comment type="caution">
    <text evidence="2">The sequence shown here is derived from an EMBL/GenBank/DDBJ whole genome shotgun (WGS) entry which is preliminary data.</text>
</comment>
<accession>A0AAJ3LTH5</accession>
<organism evidence="2 3">
    <name type="scientific">Proteus hauseri ATCC 700826</name>
    <dbReference type="NCBI Taxonomy" id="1354271"/>
    <lineage>
        <taxon>Bacteria</taxon>
        <taxon>Pseudomonadati</taxon>
        <taxon>Pseudomonadota</taxon>
        <taxon>Gammaproteobacteria</taxon>
        <taxon>Enterobacterales</taxon>
        <taxon>Morganellaceae</taxon>
        <taxon>Proteus</taxon>
    </lineage>
</organism>
<evidence type="ECO:0000256" key="1">
    <source>
        <dbReference type="SAM" id="Phobius"/>
    </source>
</evidence>
<dbReference type="Pfam" id="PF04976">
    <property type="entry name" value="DmsC"/>
    <property type="match status" value="1"/>
</dbReference>
<dbReference type="InterPro" id="IPR007059">
    <property type="entry name" value="DmsC"/>
</dbReference>
<dbReference type="Proteomes" id="UP000078250">
    <property type="component" value="Unassembled WGS sequence"/>
</dbReference>
<dbReference type="GO" id="GO:0016020">
    <property type="term" value="C:membrane"/>
    <property type="evidence" value="ECO:0007669"/>
    <property type="project" value="InterPro"/>
</dbReference>
<proteinExistence type="predicted"/>
<keyword evidence="1" id="KW-1133">Transmembrane helix</keyword>